<name>A0A8S1J2L1_9CHLO</name>
<protein>
    <submittedName>
        <fullName evidence="1">Uncharacterized protein</fullName>
    </submittedName>
</protein>
<sequence length="113" mass="12326">MSCPPMAYVLIVRRTTSPVRAPFEAQMLLVQCFGSCQVRCWTCRGNSFESTALAVYTCSQVEGAVDGPFCMVCRRCSIVIATLAGAFILRFVKVSGMGTRMLGGRVMVQEAEI</sequence>
<reference evidence="1" key="1">
    <citation type="submission" date="2020-12" db="EMBL/GenBank/DDBJ databases">
        <authorList>
            <person name="Iha C."/>
        </authorList>
    </citation>
    <scope>NUCLEOTIDE SEQUENCE</scope>
</reference>
<gene>
    <name evidence="1" type="ORF">OSTQU699_LOCUS6657</name>
</gene>
<keyword evidence="2" id="KW-1185">Reference proteome</keyword>
<proteinExistence type="predicted"/>
<dbReference type="AlphaFoldDB" id="A0A8S1J2L1"/>
<organism evidence="1 2">
    <name type="scientific">Ostreobium quekettii</name>
    <dbReference type="NCBI Taxonomy" id="121088"/>
    <lineage>
        <taxon>Eukaryota</taxon>
        <taxon>Viridiplantae</taxon>
        <taxon>Chlorophyta</taxon>
        <taxon>core chlorophytes</taxon>
        <taxon>Ulvophyceae</taxon>
        <taxon>TCBD clade</taxon>
        <taxon>Bryopsidales</taxon>
        <taxon>Ostreobineae</taxon>
        <taxon>Ostreobiaceae</taxon>
        <taxon>Ostreobium</taxon>
    </lineage>
</organism>
<accession>A0A8S1J2L1</accession>
<dbReference type="EMBL" id="CAJHUC010001489">
    <property type="protein sequence ID" value="CAD7701298.1"/>
    <property type="molecule type" value="Genomic_DNA"/>
</dbReference>
<evidence type="ECO:0000313" key="2">
    <source>
        <dbReference type="Proteomes" id="UP000708148"/>
    </source>
</evidence>
<dbReference type="Proteomes" id="UP000708148">
    <property type="component" value="Unassembled WGS sequence"/>
</dbReference>
<evidence type="ECO:0000313" key="1">
    <source>
        <dbReference type="EMBL" id="CAD7701298.1"/>
    </source>
</evidence>
<comment type="caution">
    <text evidence="1">The sequence shown here is derived from an EMBL/GenBank/DDBJ whole genome shotgun (WGS) entry which is preliminary data.</text>
</comment>